<evidence type="ECO:0000256" key="8">
    <source>
        <dbReference type="HAMAP-Rule" id="MF_00210"/>
    </source>
</evidence>
<feature type="active site" description="Proton acceptor" evidence="8">
    <location>
        <position position="337"/>
    </location>
</feature>
<feature type="binding site" evidence="8">
    <location>
        <position position="364"/>
    </location>
    <ligand>
        <name>3-phosphoshikimate</name>
        <dbReference type="ChEBI" id="CHEBI:145989"/>
    </ligand>
</feature>
<feature type="binding site" evidence="8">
    <location>
        <position position="216"/>
    </location>
    <ligand>
        <name>3-phosphoshikimate</name>
        <dbReference type="ChEBI" id="CHEBI:145989"/>
    </ligand>
</feature>
<dbReference type="Gene3D" id="3.65.10.10">
    <property type="entry name" value="Enolpyruvate transferase domain"/>
    <property type="match status" value="2"/>
</dbReference>
<evidence type="ECO:0000313" key="12">
    <source>
        <dbReference type="Proteomes" id="UP000009236"/>
    </source>
</evidence>
<dbReference type="PROSITE" id="PS00104">
    <property type="entry name" value="EPSP_SYNTHASE_1"/>
    <property type="match status" value="1"/>
</dbReference>
<dbReference type="NCBIfam" id="TIGR01356">
    <property type="entry name" value="aroA"/>
    <property type="match status" value="1"/>
</dbReference>
<comment type="catalytic activity">
    <reaction evidence="7">
        <text>3-phosphoshikimate + phosphoenolpyruvate = 5-O-(1-carboxyvinyl)-3-phosphoshikimate + phosphate</text>
        <dbReference type="Rhea" id="RHEA:21256"/>
        <dbReference type="ChEBI" id="CHEBI:43474"/>
        <dbReference type="ChEBI" id="CHEBI:57701"/>
        <dbReference type="ChEBI" id="CHEBI:58702"/>
        <dbReference type="ChEBI" id="CHEBI:145989"/>
        <dbReference type="EC" id="2.5.1.19"/>
    </reaction>
    <physiologicalReaction direction="left-to-right" evidence="7">
        <dbReference type="Rhea" id="RHEA:21257"/>
    </physiologicalReaction>
</comment>
<evidence type="ECO:0000259" key="10">
    <source>
        <dbReference type="Pfam" id="PF00275"/>
    </source>
</evidence>
<organism evidence="12">
    <name type="scientific">Isoptericola variabilis (strain 225)</name>
    <dbReference type="NCBI Taxonomy" id="743718"/>
    <lineage>
        <taxon>Bacteria</taxon>
        <taxon>Bacillati</taxon>
        <taxon>Actinomycetota</taxon>
        <taxon>Actinomycetes</taxon>
        <taxon>Micrococcales</taxon>
        <taxon>Promicromonosporaceae</taxon>
        <taxon>Isoptericola</taxon>
    </lineage>
</organism>
<accession>F6FRJ9</accession>
<feature type="binding site" evidence="8">
    <location>
        <position position="40"/>
    </location>
    <ligand>
        <name>phosphoenolpyruvate</name>
        <dbReference type="ChEBI" id="CHEBI:58702"/>
    </ligand>
</feature>
<comment type="function">
    <text evidence="8">Catalyzes the transfer of the enolpyruvyl moiety of phosphoenolpyruvate (PEP) to the 5-hydroxyl of shikimate-3-phosphate (S3P) to produce enolpyruvyl shikimate-3-phosphate and inorganic phosphate.</text>
</comment>
<name>F6FRJ9_ISOV2</name>
<dbReference type="Pfam" id="PF00275">
    <property type="entry name" value="EPSP_synthase"/>
    <property type="match status" value="1"/>
</dbReference>
<feature type="binding site" evidence="8">
    <location>
        <position position="41"/>
    </location>
    <ligand>
        <name>3-phosphoshikimate</name>
        <dbReference type="ChEBI" id="CHEBI:145989"/>
    </ligand>
</feature>
<evidence type="ECO:0000256" key="7">
    <source>
        <dbReference type="ARBA" id="ARBA00044633"/>
    </source>
</evidence>
<feature type="binding site" evidence="8">
    <location>
        <position position="337"/>
    </location>
    <ligand>
        <name>3-phosphoshikimate</name>
        <dbReference type="ChEBI" id="CHEBI:145989"/>
    </ligand>
</feature>
<dbReference type="PANTHER" id="PTHR21090">
    <property type="entry name" value="AROM/DEHYDROQUINATE SYNTHASE"/>
    <property type="match status" value="1"/>
</dbReference>
<dbReference type="PROSITE" id="PS00885">
    <property type="entry name" value="EPSP_SYNTHASE_2"/>
    <property type="match status" value="1"/>
</dbReference>
<gene>
    <name evidence="8" type="primary">aroA</name>
    <name evidence="11" type="ordered locus">Isova_2340</name>
</gene>
<dbReference type="CDD" id="cd01556">
    <property type="entry name" value="EPSP_synthase"/>
    <property type="match status" value="1"/>
</dbReference>
<dbReference type="UniPathway" id="UPA00053">
    <property type="reaction ID" value="UER00089"/>
</dbReference>
<dbReference type="FunFam" id="3.65.10.10:FF:000011">
    <property type="entry name" value="3-phosphoshikimate 1-carboxyvinyltransferase"/>
    <property type="match status" value="1"/>
</dbReference>
<evidence type="ECO:0000313" key="11">
    <source>
        <dbReference type="EMBL" id="AEG45057.1"/>
    </source>
</evidence>
<evidence type="ECO:0000256" key="1">
    <source>
        <dbReference type="ARBA" id="ARBA00004811"/>
    </source>
</evidence>
<dbReference type="InterPro" id="IPR023193">
    <property type="entry name" value="EPSP_synthase_CS"/>
</dbReference>
<proteinExistence type="inferred from homology"/>
<feature type="binding site" evidence="8">
    <location>
        <position position="188"/>
    </location>
    <ligand>
        <name>3-phosphoshikimate</name>
        <dbReference type="ChEBI" id="CHEBI:145989"/>
    </ligand>
</feature>
<dbReference type="GO" id="GO:0005737">
    <property type="term" value="C:cytoplasm"/>
    <property type="evidence" value="ECO:0007669"/>
    <property type="project" value="UniProtKB-SubCell"/>
</dbReference>
<dbReference type="InterPro" id="IPR013792">
    <property type="entry name" value="RNA3'P_cycl/enolpyr_Trfase_a/b"/>
</dbReference>
<dbReference type="SMR" id="F6FRJ9"/>
<dbReference type="HAMAP" id="MF_00210">
    <property type="entry name" value="EPSP_synth"/>
    <property type="match status" value="1"/>
</dbReference>
<evidence type="ECO:0000256" key="3">
    <source>
        <dbReference type="ARBA" id="ARBA00022490"/>
    </source>
</evidence>
<comment type="subunit">
    <text evidence="8">Monomer.</text>
</comment>
<dbReference type="GO" id="GO:0008652">
    <property type="term" value="P:amino acid biosynthetic process"/>
    <property type="evidence" value="ECO:0007669"/>
    <property type="project" value="UniProtKB-KW"/>
</dbReference>
<feature type="binding site" evidence="8">
    <location>
        <position position="187"/>
    </location>
    <ligand>
        <name>3-phosphoshikimate</name>
        <dbReference type="ChEBI" id="CHEBI:145989"/>
    </ligand>
</feature>
<dbReference type="GO" id="GO:0009423">
    <property type="term" value="P:chorismate biosynthetic process"/>
    <property type="evidence" value="ECO:0007669"/>
    <property type="project" value="UniProtKB-UniRule"/>
</dbReference>
<evidence type="ECO:0000256" key="9">
    <source>
        <dbReference type="SAM" id="MobiDB-lite"/>
    </source>
</evidence>
<evidence type="ECO:0000256" key="4">
    <source>
        <dbReference type="ARBA" id="ARBA00022605"/>
    </source>
</evidence>
<dbReference type="PANTHER" id="PTHR21090:SF5">
    <property type="entry name" value="PENTAFUNCTIONAL AROM POLYPEPTIDE"/>
    <property type="match status" value="1"/>
</dbReference>
<dbReference type="AlphaFoldDB" id="F6FRJ9"/>
<dbReference type="PIRSF" id="PIRSF000505">
    <property type="entry name" value="EPSPS"/>
    <property type="match status" value="1"/>
</dbReference>
<sequence>MTPAPASPDATSPAPASEAPWEAPVAPGELDATVEIPGSKSLTNRLLVLAALADGPGVLRGALRSRDADLMIAALRALGAEITEGTEPSTLHVTPGPVRGDVDVFTGLAGTVMRFLPPVAALADGPVRFDGDPEARVRPMLPVLAALRALGVKVTGDGPDFPSHLPFTVHGKGSLRGGAVDVDASASSQFVSGLLLAAPRFDDGLALRHIGATLPSLPHIEMTVATLREVGVAVDDSRDGIWHVSPGAISARDVRVEPDLSNAAPFLAAALAAGGTVRVPGWPASTTQPGAMVPELLERMGGRVTVEHTADDGTSVLAVTGTGEIHGIDVDLHAAGELAPTFAALAALADSPSRLRGIAHLRGHETDRLAALATEITRLGGRCEETRDGLVITPRPLHGATFRTYADHRMATSAAVLGLRVPGVQVENVGTTAKTLPGFDRMWERMLAAGRTVGAGA</sequence>
<dbReference type="eggNOG" id="COG0128">
    <property type="taxonomic scope" value="Bacteria"/>
</dbReference>
<dbReference type="KEGG" id="iva:Isova_2340"/>
<feature type="binding site" evidence="8">
    <location>
        <position position="368"/>
    </location>
    <ligand>
        <name>phosphoenolpyruvate</name>
        <dbReference type="ChEBI" id="CHEBI:58702"/>
    </ligand>
</feature>
<comment type="subcellular location">
    <subcellularLocation>
        <location evidence="8">Cytoplasm</location>
    </subcellularLocation>
</comment>
<feature type="binding site" evidence="8">
    <location>
        <position position="189"/>
    </location>
    <ligand>
        <name>3-phosphoshikimate</name>
        <dbReference type="ChEBI" id="CHEBI:145989"/>
    </ligand>
</feature>
<dbReference type="STRING" id="743718.Isova_2340"/>
<keyword evidence="3 8" id="KW-0963">Cytoplasm</keyword>
<dbReference type="HOGENOM" id="CLU_024321_0_0_11"/>
<comment type="caution">
    <text evidence="8">Lacks conserved residue(s) required for the propagation of feature annotation.</text>
</comment>
<keyword evidence="6 8" id="KW-0057">Aromatic amino acid biosynthesis</keyword>
<feature type="domain" description="Enolpyruvate transferase" evidence="10">
    <location>
        <begin position="27"/>
        <end position="441"/>
    </location>
</feature>
<feature type="binding site" evidence="8">
    <location>
        <position position="45"/>
    </location>
    <ligand>
        <name>3-phosphoshikimate</name>
        <dbReference type="ChEBI" id="CHEBI:145989"/>
    </ligand>
</feature>
<dbReference type="InterPro" id="IPR036968">
    <property type="entry name" value="Enolpyruvate_Tfrase_sf"/>
</dbReference>
<feature type="binding site" evidence="8">
    <location>
        <position position="40"/>
    </location>
    <ligand>
        <name>3-phosphoshikimate</name>
        <dbReference type="ChEBI" id="CHEBI:145989"/>
    </ligand>
</feature>
<dbReference type="GO" id="GO:0009073">
    <property type="term" value="P:aromatic amino acid family biosynthetic process"/>
    <property type="evidence" value="ECO:0007669"/>
    <property type="project" value="UniProtKB-KW"/>
</dbReference>
<evidence type="ECO:0000256" key="2">
    <source>
        <dbReference type="ARBA" id="ARBA00009948"/>
    </source>
</evidence>
<dbReference type="EMBL" id="CP002810">
    <property type="protein sequence ID" value="AEG45057.1"/>
    <property type="molecule type" value="Genomic_DNA"/>
</dbReference>
<protein>
    <recommendedName>
        <fullName evidence="8">3-phosphoshikimate 1-carboxyvinyltransferase</fullName>
        <ecNumber evidence="8">2.5.1.19</ecNumber>
    </recommendedName>
    <alternativeName>
        <fullName evidence="8">5-enolpyruvylshikimate-3-phosphate synthase</fullName>
        <shortName evidence="8">EPSP synthase</shortName>
        <shortName evidence="8">EPSPS</shortName>
    </alternativeName>
</protein>
<keyword evidence="5 8" id="KW-0808">Transferase</keyword>
<feature type="binding site" evidence="8">
    <location>
        <position position="110"/>
    </location>
    <ligand>
        <name>phosphoenolpyruvate</name>
        <dbReference type="ChEBI" id="CHEBI:58702"/>
    </ligand>
</feature>
<evidence type="ECO:0000256" key="6">
    <source>
        <dbReference type="ARBA" id="ARBA00023141"/>
    </source>
</evidence>
<dbReference type="EC" id="2.5.1.19" evidence="8"/>
<feature type="binding site" evidence="8">
    <location>
        <position position="409"/>
    </location>
    <ligand>
        <name>phosphoenolpyruvate</name>
        <dbReference type="ChEBI" id="CHEBI:58702"/>
    </ligand>
</feature>
<feature type="binding site" evidence="8">
    <location>
        <position position="434"/>
    </location>
    <ligand>
        <name>phosphoenolpyruvate</name>
        <dbReference type="ChEBI" id="CHEBI:58702"/>
    </ligand>
</feature>
<keyword evidence="12" id="KW-1185">Reference proteome</keyword>
<evidence type="ECO:0000256" key="5">
    <source>
        <dbReference type="ARBA" id="ARBA00022679"/>
    </source>
</evidence>
<dbReference type="SUPFAM" id="SSF55205">
    <property type="entry name" value="EPT/RTPC-like"/>
    <property type="match status" value="1"/>
</dbReference>
<dbReference type="FunFam" id="3.65.10.10:FF:000010">
    <property type="entry name" value="3-phosphoshikimate 1-carboxyvinyltransferase"/>
    <property type="match status" value="1"/>
</dbReference>
<feature type="binding site" evidence="8">
    <location>
        <position position="189"/>
    </location>
    <ligand>
        <name>phosphoenolpyruvate</name>
        <dbReference type="ChEBI" id="CHEBI:58702"/>
    </ligand>
</feature>
<dbReference type="GO" id="GO:0003866">
    <property type="term" value="F:3-phosphoshikimate 1-carboxyvinyltransferase activity"/>
    <property type="evidence" value="ECO:0007669"/>
    <property type="project" value="UniProtKB-UniRule"/>
</dbReference>
<dbReference type="InterPro" id="IPR001986">
    <property type="entry name" value="Enolpyruvate_Tfrase_dom"/>
</dbReference>
<keyword evidence="4 8" id="KW-0028">Amino-acid biosynthesis</keyword>
<dbReference type="Proteomes" id="UP000009236">
    <property type="component" value="Chromosome"/>
</dbReference>
<comment type="pathway">
    <text evidence="1 8">Metabolic intermediate biosynthesis; chorismate biosynthesis; chorismate from D-erythrose 4-phosphate and phosphoenolpyruvate: step 6/7.</text>
</comment>
<feature type="binding site" evidence="8">
    <location>
        <position position="138"/>
    </location>
    <ligand>
        <name>phosphoenolpyruvate</name>
        <dbReference type="ChEBI" id="CHEBI:58702"/>
    </ligand>
</feature>
<comment type="similarity">
    <text evidence="2 8">Belongs to the EPSP synthase family.</text>
</comment>
<dbReference type="InterPro" id="IPR006264">
    <property type="entry name" value="EPSP_synthase"/>
</dbReference>
<feature type="region of interest" description="Disordered" evidence="9">
    <location>
        <begin position="1"/>
        <end position="22"/>
    </location>
</feature>
<dbReference type="RefSeq" id="WP_013839448.1">
    <property type="nucleotide sequence ID" value="NC_015588.1"/>
</dbReference>
<reference evidence="11 12" key="1">
    <citation type="submission" date="2011-05" db="EMBL/GenBank/DDBJ databases">
        <title>Complete sequence of Isoptericola variabilis 225.</title>
        <authorList>
            <consortium name="US DOE Joint Genome Institute"/>
            <person name="Lucas S."/>
            <person name="Han J."/>
            <person name="Lapidus A."/>
            <person name="Cheng J.-F."/>
            <person name="Goodwin L."/>
            <person name="Pitluck S."/>
            <person name="Peters L."/>
            <person name="Mikhailova N."/>
            <person name="Zeytun A."/>
            <person name="Han C."/>
            <person name="Tapia R."/>
            <person name="Land M."/>
            <person name="Hauser L."/>
            <person name="Kyrpides N."/>
            <person name="Ivanova N."/>
            <person name="Pagani I."/>
            <person name="Siebers A."/>
            <person name="Allgaier M."/>
            <person name="Thelen M."/>
            <person name="Hugenholtz P."/>
            <person name="Gladden J."/>
            <person name="Woyke T."/>
        </authorList>
    </citation>
    <scope>NUCLEOTIDE SEQUENCE [LARGE SCALE GENOMIC DNA]</scope>
    <source>
        <strain evidence="12">225</strain>
    </source>
</reference>